<organism evidence="11 12">
    <name type="scientific">Candidatus Avipropionibacterium avicola</name>
    <dbReference type="NCBI Taxonomy" id="2840701"/>
    <lineage>
        <taxon>Bacteria</taxon>
        <taxon>Bacillati</taxon>
        <taxon>Actinomycetota</taxon>
        <taxon>Actinomycetes</taxon>
        <taxon>Propionibacteriales</taxon>
        <taxon>Propionibacteriaceae</taxon>
        <taxon>Propionibacteriaceae incertae sedis</taxon>
        <taxon>Candidatus Avipropionibacterium</taxon>
    </lineage>
</organism>
<dbReference type="GO" id="GO:0005737">
    <property type="term" value="C:cytoplasm"/>
    <property type="evidence" value="ECO:0007669"/>
    <property type="project" value="TreeGrafter"/>
</dbReference>
<evidence type="ECO:0000256" key="8">
    <source>
        <dbReference type="ARBA" id="ARBA00023064"/>
    </source>
</evidence>
<evidence type="ECO:0000313" key="12">
    <source>
        <dbReference type="Proteomes" id="UP000886842"/>
    </source>
</evidence>
<dbReference type="GO" id="GO:0019521">
    <property type="term" value="P:D-gluconate metabolic process"/>
    <property type="evidence" value="ECO:0007669"/>
    <property type="project" value="UniProtKB-KW"/>
</dbReference>
<keyword evidence="5 10" id="KW-0547">Nucleotide-binding</keyword>
<evidence type="ECO:0000256" key="4">
    <source>
        <dbReference type="ARBA" id="ARBA00022679"/>
    </source>
</evidence>
<evidence type="ECO:0000256" key="9">
    <source>
        <dbReference type="ARBA" id="ARBA00048090"/>
    </source>
</evidence>
<accession>A0A9D1KL90</accession>
<evidence type="ECO:0000313" key="11">
    <source>
        <dbReference type="EMBL" id="HIT75004.1"/>
    </source>
</evidence>
<dbReference type="CDD" id="cd02021">
    <property type="entry name" value="GntK"/>
    <property type="match status" value="1"/>
</dbReference>
<sequence>MGVSGSGKSAVGVPTAQRSGAVFLEADDFHPRANVDKMSAGIALTDQDRWPWLDALVAAIRSEHERGHSVVLTCSALRRVYRDRLRAADPHMLFLHLSGDRAVIQQRMELREHFMPPALLESQIATLESLDDDEHHAAVNIDQPLASVIDDAIATMARFGLTGG</sequence>
<comment type="similarity">
    <text evidence="2 10">Belongs to the gluconokinase GntK/GntV family.</text>
</comment>
<comment type="caution">
    <text evidence="11">The sequence shown here is derived from an EMBL/GenBank/DDBJ whole genome shotgun (WGS) entry which is preliminary data.</text>
</comment>
<dbReference type="GO" id="GO:0046316">
    <property type="term" value="F:gluconokinase activity"/>
    <property type="evidence" value="ECO:0007669"/>
    <property type="project" value="UniProtKB-EC"/>
</dbReference>
<dbReference type="InterPro" id="IPR027417">
    <property type="entry name" value="P-loop_NTPase"/>
</dbReference>
<keyword evidence="8" id="KW-0311">Gluconate utilization</keyword>
<evidence type="ECO:0000256" key="1">
    <source>
        <dbReference type="ARBA" id="ARBA00004761"/>
    </source>
</evidence>
<dbReference type="FunFam" id="3.40.50.300:FF:000522">
    <property type="entry name" value="Gluconokinase"/>
    <property type="match status" value="1"/>
</dbReference>
<reference evidence="11" key="2">
    <citation type="journal article" date="2021" name="PeerJ">
        <title>Extensive microbial diversity within the chicken gut microbiome revealed by metagenomics and culture.</title>
        <authorList>
            <person name="Gilroy R."/>
            <person name="Ravi A."/>
            <person name="Getino M."/>
            <person name="Pursley I."/>
            <person name="Horton D.L."/>
            <person name="Alikhan N.F."/>
            <person name="Baker D."/>
            <person name="Gharbi K."/>
            <person name="Hall N."/>
            <person name="Watson M."/>
            <person name="Adriaenssens E.M."/>
            <person name="Foster-Nyarko E."/>
            <person name="Jarju S."/>
            <person name="Secka A."/>
            <person name="Antonio M."/>
            <person name="Oren A."/>
            <person name="Chaudhuri R.R."/>
            <person name="La Ragione R."/>
            <person name="Hildebrand F."/>
            <person name="Pallen M.J."/>
        </authorList>
    </citation>
    <scope>NUCLEOTIDE SEQUENCE</scope>
    <source>
        <strain evidence="11">ChiGjej1B1-24693</strain>
    </source>
</reference>
<dbReference type="NCBIfam" id="TIGR01313">
    <property type="entry name" value="therm_gnt_kin"/>
    <property type="match status" value="1"/>
</dbReference>
<dbReference type="AlphaFoldDB" id="A0A9D1KL90"/>
<dbReference type="Proteomes" id="UP000886842">
    <property type="component" value="Unassembled WGS sequence"/>
</dbReference>
<protein>
    <recommendedName>
        <fullName evidence="3 10">Gluconokinase</fullName>
        <ecNumber evidence="3 10">2.7.1.12</ecNumber>
    </recommendedName>
</protein>
<proteinExistence type="inferred from homology"/>
<name>A0A9D1KL90_9ACTN</name>
<dbReference type="PANTHER" id="PTHR43442">
    <property type="entry name" value="GLUCONOKINASE-RELATED"/>
    <property type="match status" value="1"/>
</dbReference>
<keyword evidence="7 10" id="KW-0067">ATP-binding</keyword>
<evidence type="ECO:0000256" key="5">
    <source>
        <dbReference type="ARBA" id="ARBA00022741"/>
    </source>
</evidence>
<evidence type="ECO:0000256" key="6">
    <source>
        <dbReference type="ARBA" id="ARBA00022777"/>
    </source>
</evidence>
<dbReference type="PANTHER" id="PTHR43442:SF3">
    <property type="entry name" value="GLUCONOKINASE-RELATED"/>
    <property type="match status" value="1"/>
</dbReference>
<keyword evidence="4 10" id="KW-0808">Transferase</keyword>
<gene>
    <name evidence="11" type="ORF">IAA98_05415</name>
</gene>
<comment type="pathway">
    <text evidence="1">Carbohydrate acid metabolism.</text>
</comment>
<dbReference type="Pfam" id="PF13671">
    <property type="entry name" value="AAA_33"/>
    <property type="match status" value="1"/>
</dbReference>
<dbReference type="EC" id="2.7.1.12" evidence="3 10"/>
<dbReference type="GO" id="GO:0005524">
    <property type="term" value="F:ATP binding"/>
    <property type="evidence" value="ECO:0007669"/>
    <property type="project" value="UniProtKB-KW"/>
</dbReference>
<evidence type="ECO:0000256" key="3">
    <source>
        <dbReference type="ARBA" id="ARBA00012054"/>
    </source>
</evidence>
<evidence type="ECO:0000256" key="7">
    <source>
        <dbReference type="ARBA" id="ARBA00022840"/>
    </source>
</evidence>
<evidence type="ECO:0000256" key="2">
    <source>
        <dbReference type="ARBA" id="ARBA00008420"/>
    </source>
</evidence>
<reference evidence="11" key="1">
    <citation type="submission" date="2020-10" db="EMBL/GenBank/DDBJ databases">
        <authorList>
            <person name="Gilroy R."/>
        </authorList>
    </citation>
    <scope>NUCLEOTIDE SEQUENCE</scope>
    <source>
        <strain evidence="11">ChiGjej1B1-24693</strain>
    </source>
</reference>
<dbReference type="InterPro" id="IPR006001">
    <property type="entry name" value="Therm_gnt_kin"/>
</dbReference>
<keyword evidence="6 10" id="KW-0418">Kinase</keyword>
<dbReference type="EMBL" id="DVLP01000163">
    <property type="protein sequence ID" value="HIT75004.1"/>
    <property type="molecule type" value="Genomic_DNA"/>
</dbReference>
<dbReference type="SUPFAM" id="SSF52540">
    <property type="entry name" value="P-loop containing nucleoside triphosphate hydrolases"/>
    <property type="match status" value="1"/>
</dbReference>
<dbReference type="Gene3D" id="3.40.50.300">
    <property type="entry name" value="P-loop containing nucleotide triphosphate hydrolases"/>
    <property type="match status" value="1"/>
</dbReference>
<evidence type="ECO:0000256" key="10">
    <source>
        <dbReference type="RuleBase" id="RU363066"/>
    </source>
</evidence>
<comment type="catalytic activity">
    <reaction evidence="9 10">
        <text>D-gluconate + ATP = 6-phospho-D-gluconate + ADP + H(+)</text>
        <dbReference type="Rhea" id="RHEA:19433"/>
        <dbReference type="ChEBI" id="CHEBI:15378"/>
        <dbReference type="ChEBI" id="CHEBI:18391"/>
        <dbReference type="ChEBI" id="CHEBI:30616"/>
        <dbReference type="ChEBI" id="CHEBI:58759"/>
        <dbReference type="ChEBI" id="CHEBI:456216"/>
        <dbReference type="EC" id="2.7.1.12"/>
    </reaction>
</comment>